<dbReference type="PANTHER" id="PTHR10622">
    <property type="entry name" value="HET DOMAIN-CONTAINING PROTEIN"/>
    <property type="match status" value="1"/>
</dbReference>
<keyword evidence="4" id="KW-1185">Reference proteome</keyword>
<proteinExistence type="predicted"/>
<evidence type="ECO:0000313" key="3">
    <source>
        <dbReference type="EMBL" id="KAK5148552.1"/>
    </source>
</evidence>
<keyword evidence="1" id="KW-0677">Repeat</keyword>
<organism evidence="3 4">
    <name type="scientific">Rachicladosporium monterosium</name>
    <dbReference type="NCBI Taxonomy" id="1507873"/>
    <lineage>
        <taxon>Eukaryota</taxon>
        <taxon>Fungi</taxon>
        <taxon>Dikarya</taxon>
        <taxon>Ascomycota</taxon>
        <taxon>Pezizomycotina</taxon>
        <taxon>Dothideomycetes</taxon>
        <taxon>Dothideomycetidae</taxon>
        <taxon>Cladosporiales</taxon>
        <taxon>Cladosporiaceae</taxon>
        <taxon>Rachicladosporium</taxon>
    </lineage>
</organism>
<evidence type="ECO:0000313" key="4">
    <source>
        <dbReference type="Proteomes" id="UP001308179"/>
    </source>
</evidence>
<dbReference type="Gene3D" id="3.40.50.300">
    <property type="entry name" value="P-loop containing nucleotide triphosphate hydrolases"/>
    <property type="match status" value="1"/>
</dbReference>
<evidence type="ECO:0000256" key="1">
    <source>
        <dbReference type="ARBA" id="ARBA00022737"/>
    </source>
</evidence>
<sequence>MVVFVTKEWHVIGHKGRSPYGDCRPLVGFGLEKTIARITRIPEQVLHNYEASYVLGVDDKLKWMDGRETTRPEDKSYALFGIVGVTLPAIYGEKYEGAKQRLLAAIHQQDSVAVQQAEHYRKIAGWLSPRDPWANHESARQRDEPQTAIEDIQTHCQNATNTGHAIFYFSFSDNHKQTYRNLLVSLVVQLGKKEPGRSMLRQAYEKAEQRRPGLDELQKTLSASVASYDEVFIHLDAIDECPEGATVRQNVLNGFGELLERAPNARVLVTSRDVSDVRCLMEKLGAKPLSITAQTVNADIEKYVSTQLSSDHKLSRLDHLQGGRLKRRWHKKQMECCGLRTSEEQAMTEIVFTIGEQHSCEFVFCF</sequence>
<reference evidence="3 4" key="1">
    <citation type="submission" date="2023-08" db="EMBL/GenBank/DDBJ databases">
        <title>Black Yeasts Isolated from many extreme environments.</title>
        <authorList>
            <person name="Coleine C."/>
            <person name="Stajich J.E."/>
            <person name="Selbmann L."/>
        </authorList>
    </citation>
    <scope>NUCLEOTIDE SEQUENCE [LARGE SCALE GENOMIC DNA]</scope>
    <source>
        <strain evidence="3 4">CCFEE 5386</strain>
    </source>
</reference>
<evidence type="ECO:0000259" key="2">
    <source>
        <dbReference type="Pfam" id="PF24883"/>
    </source>
</evidence>
<comment type="caution">
    <text evidence="3">The sequence shown here is derived from an EMBL/GenBank/DDBJ whole genome shotgun (WGS) entry which is preliminary data.</text>
</comment>
<name>A0ABR0LGX7_9PEZI</name>
<dbReference type="Pfam" id="PF24883">
    <property type="entry name" value="NPHP3_N"/>
    <property type="match status" value="1"/>
</dbReference>
<dbReference type="Proteomes" id="UP001308179">
    <property type="component" value="Unassembled WGS sequence"/>
</dbReference>
<gene>
    <name evidence="3" type="ORF">LTR32_000149</name>
</gene>
<accession>A0ABR0LGX7</accession>
<dbReference type="InterPro" id="IPR056884">
    <property type="entry name" value="NPHP3-like_N"/>
</dbReference>
<dbReference type="PANTHER" id="PTHR10622:SF13">
    <property type="entry name" value="NACHT DOMAIN-CONTAINING PROTEIN"/>
    <property type="match status" value="1"/>
</dbReference>
<dbReference type="EMBL" id="JAVRRR010000003">
    <property type="protein sequence ID" value="KAK5148552.1"/>
    <property type="molecule type" value="Genomic_DNA"/>
</dbReference>
<dbReference type="InterPro" id="IPR027417">
    <property type="entry name" value="P-loop_NTPase"/>
</dbReference>
<feature type="domain" description="Nephrocystin 3-like N-terminal" evidence="2">
    <location>
        <begin position="149"/>
        <end position="272"/>
    </location>
</feature>
<protein>
    <recommendedName>
        <fullName evidence="2">Nephrocystin 3-like N-terminal domain-containing protein</fullName>
    </recommendedName>
</protein>